<name>C6XNG2_HIRBI</name>
<dbReference type="NCBIfam" id="TIGR01892">
    <property type="entry name" value="AcOrn-deacetyl"/>
    <property type="match status" value="1"/>
</dbReference>
<accession>C6XNG2</accession>
<evidence type="ECO:0000313" key="6">
    <source>
        <dbReference type="Proteomes" id="UP000002745"/>
    </source>
</evidence>
<protein>
    <submittedName>
        <fullName evidence="5">Acetylornithine deacetylase (ArgE)</fullName>
        <ecNumber evidence="5">3.5.1.16</ecNumber>
    </submittedName>
</protein>
<sequence length="384" mass="41297">MSDLQTAKDILTRLVGFDTTSRDSNLELIEWVRAYLEPFASQINILHNEEGNKANLWARIGPNVAGGIVLSGHSDVVPVDGQPWSTPPFELTEKDGKLFGRGSCDMKGFLALALAFAPEMAAADLKKPFYIAISYDEEIGCAGVLSMIDELVSLESKPSICWVGEPTLWGVVTGHKGICNHEVVVTGMEMHSSLPHLGASAIHEALEIMGVLRDTAKWLKETAPSESLFEPPHATLTIGVVEGGTAANIIARECRFLFDLRSPPGVDAAQTLIPFYEKVEEVDARLKAFHPSCGVEVVKLSDAPPLGTEEDGPAELLARSLTGDNQTRLVGYCAEAGQFQNAGLSTIVCGPGSIEQAHQPDEFVAVSELETGIGIMKKMLNTMV</sequence>
<dbReference type="EMBL" id="CP001678">
    <property type="protein sequence ID" value="ACT60106.1"/>
    <property type="molecule type" value="Genomic_DNA"/>
</dbReference>
<gene>
    <name evidence="5" type="ordered locus">Hbal_2426</name>
</gene>
<keyword evidence="1" id="KW-0479">Metal-binding</keyword>
<proteinExistence type="predicted"/>
<dbReference type="Gene3D" id="3.40.630.10">
    <property type="entry name" value="Zn peptidases"/>
    <property type="match status" value="1"/>
</dbReference>
<dbReference type="PANTHER" id="PTHR43808:SF31">
    <property type="entry name" value="N-ACETYL-L-CITRULLINE DEACETYLASE"/>
    <property type="match status" value="1"/>
</dbReference>
<dbReference type="EC" id="3.5.1.16" evidence="5"/>
<dbReference type="OrthoDB" id="9809784at2"/>
<dbReference type="STRING" id="582402.Hbal_2426"/>
<dbReference type="NCBIfam" id="NF005710">
    <property type="entry name" value="PRK07522.1"/>
    <property type="match status" value="1"/>
</dbReference>
<feature type="domain" description="Peptidase M20 dimerisation" evidence="4">
    <location>
        <begin position="173"/>
        <end position="281"/>
    </location>
</feature>
<dbReference type="PANTHER" id="PTHR43808">
    <property type="entry name" value="ACETYLORNITHINE DEACETYLASE"/>
    <property type="match status" value="1"/>
</dbReference>
<dbReference type="HOGENOM" id="CLU_021802_2_4_5"/>
<dbReference type="InterPro" id="IPR011650">
    <property type="entry name" value="Peptidase_M20_dimer"/>
</dbReference>
<dbReference type="CDD" id="cd03894">
    <property type="entry name" value="M20_ArgE"/>
    <property type="match status" value="1"/>
</dbReference>
<dbReference type="Gene3D" id="3.30.70.360">
    <property type="match status" value="1"/>
</dbReference>
<dbReference type="KEGG" id="hba:Hbal_2426"/>
<dbReference type="AlphaFoldDB" id="C6XNG2"/>
<keyword evidence="2 5" id="KW-0378">Hydrolase</keyword>
<dbReference type="GO" id="GO:0008777">
    <property type="term" value="F:acetylornithine deacetylase activity"/>
    <property type="evidence" value="ECO:0007669"/>
    <property type="project" value="UniProtKB-EC"/>
</dbReference>
<dbReference type="RefSeq" id="WP_015828256.1">
    <property type="nucleotide sequence ID" value="NC_012982.1"/>
</dbReference>
<evidence type="ECO:0000256" key="2">
    <source>
        <dbReference type="ARBA" id="ARBA00022801"/>
    </source>
</evidence>
<evidence type="ECO:0000259" key="4">
    <source>
        <dbReference type="Pfam" id="PF07687"/>
    </source>
</evidence>
<evidence type="ECO:0000313" key="5">
    <source>
        <dbReference type="EMBL" id="ACT60106.1"/>
    </source>
</evidence>
<dbReference type="SUPFAM" id="SSF55031">
    <property type="entry name" value="Bacterial exopeptidase dimerisation domain"/>
    <property type="match status" value="1"/>
</dbReference>
<evidence type="ECO:0000256" key="1">
    <source>
        <dbReference type="ARBA" id="ARBA00022723"/>
    </source>
</evidence>
<dbReference type="InterPro" id="IPR036264">
    <property type="entry name" value="Bact_exopeptidase_dim_dom"/>
</dbReference>
<dbReference type="Proteomes" id="UP000002745">
    <property type="component" value="Chromosome"/>
</dbReference>
<keyword evidence="3" id="KW-0170">Cobalt</keyword>
<dbReference type="eggNOG" id="COG0624">
    <property type="taxonomic scope" value="Bacteria"/>
</dbReference>
<dbReference type="InterPro" id="IPR010169">
    <property type="entry name" value="AcOrn-deacetyl"/>
</dbReference>
<organism evidence="5 6">
    <name type="scientific">Hirschia baltica (strain ATCC 49814 / DSM 5838 / IFAM 1418)</name>
    <dbReference type="NCBI Taxonomy" id="582402"/>
    <lineage>
        <taxon>Bacteria</taxon>
        <taxon>Pseudomonadati</taxon>
        <taxon>Pseudomonadota</taxon>
        <taxon>Alphaproteobacteria</taxon>
        <taxon>Hyphomonadales</taxon>
        <taxon>Hyphomonadaceae</taxon>
        <taxon>Hirschia</taxon>
    </lineage>
</organism>
<keyword evidence="6" id="KW-1185">Reference proteome</keyword>
<dbReference type="Pfam" id="PF07687">
    <property type="entry name" value="M20_dimer"/>
    <property type="match status" value="1"/>
</dbReference>
<dbReference type="InterPro" id="IPR050072">
    <property type="entry name" value="Peptidase_M20A"/>
</dbReference>
<dbReference type="InterPro" id="IPR002933">
    <property type="entry name" value="Peptidase_M20"/>
</dbReference>
<dbReference type="GO" id="GO:0006526">
    <property type="term" value="P:L-arginine biosynthetic process"/>
    <property type="evidence" value="ECO:0007669"/>
    <property type="project" value="InterPro"/>
</dbReference>
<evidence type="ECO:0000256" key="3">
    <source>
        <dbReference type="ARBA" id="ARBA00023285"/>
    </source>
</evidence>
<dbReference type="Pfam" id="PF01546">
    <property type="entry name" value="Peptidase_M20"/>
    <property type="match status" value="1"/>
</dbReference>
<dbReference type="GO" id="GO:0046872">
    <property type="term" value="F:metal ion binding"/>
    <property type="evidence" value="ECO:0007669"/>
    <property type="project" value="UniProtKB-KW"/>
</dbReference>
<dbReference type="SUPFAM" id="SSF53187">
    <property type="entry name" value="Zn-dependent exopeptidases"/>
    <property type="match status" value="1"/>
</dbReference>
<reference evidence="6" key="1">
    <citation type="journal article" date="2011" name="J. Bacteriol.">
        <title>Genome sequences of eight morphologically diverse alphaproteobacteria.</title>
        <authorList>
            <consortium name="US DOE Joint Genome Institute"/>
            <person name="Brown P.J."/>
            <person name="Kysela D.T."/>
            <person name="Buechlein A."/>
            <person name="Hemmerich C."/>
            <person name="Brun Y.V."/>
        </authorList>
    </citation>
    <scope>NUCLEOTIDE SEQUENCE [LARGE SCALE GENOMIC DNA]</scope>
    <source>
        <strain evidence="6">ATCC 49814 / DSM 5838 / IFAM 1418</strain>
    </source>
</reference>